<evidence type="ECO:0000256" key="3">
    <source>
        <dbReference type="ARBA" id="ARBA00005119"/>
    </source>
</evidence>
<evidence type="ECO:0000256" key="9">
    <source>
        <dbReference type="ARBA" id="ARBA00022516"/>
    </source>
</evidence>
<keyword evidence="8" id="KW-1003">Cell membrane</keyword>
<evidence type="ECO:0000256" key="11">
    <source>
        <dbReference type="ARBA" id="ARBA00022692"/>
    </source>
</evidence>
<dbReference type="EC" id="2.7.7.41" evidence="6"/>
<dbReference type="Pfam" id="PF01148">
    <property type="entry name" value="CTP_transf_1"/>
    <property type="match status" value="1"/>
</dbReference>
<feature type="transmembrane region" description="Helical" evidence="24">
    <location>
        <begin position="29"/>
        <end position="48"/>
    </location>
</feature>
<evidence type="ECO:0000313" key="25">
    <source>
        <dbReference type="EMBL" id="MDZ8117146.1"/>
    </source>
</evidence>
<keyword evidence="10 25" id="KW-0808">Transferase</keyword>
<comment type="similarity">
    <text evidence="5">Belongs to the CDS family.</text>
</comment>
<keyword evidence="15 24" id="KW-0472">Membrane</keyword>
<evidence type="ECO:0000256" key="23">
    <source>
        <dbReference type="ARBA" id="ARBA00033406"/>
    </source>
</evidence>
<comment type="caution">
    <text evidence="25">The sequence shown here is derived from an EMBL/GenBank/DDBJ whole genome shotgun (WGS) entry which is preliminary data.</text>
</comment>
<dbReference type="Proteomes" id="UP001290861">
    <property type="component" value="Unassembled WGS sequence"/>
</dbReference>
<evidence type="ECO:0000256" key="8">
    <source>
        <dbReference type="ARBA" id="ARBA00022475"/>
    </source>
</evidence>
<comment type="pathway">
    <text evidence="3">Phospholipid metabolism; CDP-diacylglycerol biosynthesis; CDP-diacylglycerol from sn-glycerol 3-phosphate: step 3/3.</text>
</comment>
<feature type="transmembrane region" description="Helical" evidence="24">
    <location>
        <begin position="195"/>
        <end position="213"/>
    </location>
</feature>
<keyword evidence="13 24" id="KW-1133">Transmembrane helix</keyword>
<accession>A0ABU5MSL9</accession>
<feature type="transmembrane region" description="Helical" evidence="24">
    <location>
        <begin position="261"/>
        <end position="286"/>
    </location>
</feature>
<evidence type="ECO:0000256" key="2">
    <source>
        <dbReference type="ARBA" id="ARBA00004651"/>
    </source>
</evidence>
<feature type="transmembrane region" description="Helical" evidence="24">
    <location>
        <begin position="7"/>
        <end position="23"/>
    </location>
</feature>
<keyword evidence="11 24" id="KW-0812">Transmembrane</keyword>
<reference evidence="25 26" key="1">
    <citation type="journal article" date="2024" name="Appl. Environ. Microbiol.">
        <title>Pontiella agarivorans sp. nov., a novel marine anaerobic bacterium capable of degrading macroalgal polysaccharides and fixing nitrogen.</title>
        <authorList>
            <person name="Liu N."/>
            <person name="Kivenson V."/>
            <person name="Peng X."/>
            <person name="Cui Z."/>
            <person name="Lankiewicz T.S."/>
            <person name="Gosselin K.M."/>
            <person name="English C.J."/>
            <person name="Blair E.M."/>
            <person name="O'Malley M.A."/>
            <person name="Valentine D.L."/>
        </authorList>
    </citation>
    <scope>NUCLEOTIDE SEQUENCE [LARGE SCALE GENOMIC DNA]</scope>
    <source>
        <strain evidence="25 26">NLcol2</strain>
    </source>
</reference>
<keyword evidence="26" id="KW-1185">Reference proteome</keyword>
<name>A0ABU5MSL9_9BACT</name>
<evidence type="ECO:0000256" key="14">
    <source>
        <dbReference type="ARBA" id="ARBA00023098"/>
    </source>
</evidence>
<comment type="catalytic activity">
    <reaction evidence="1">
        <text>a 1,2-diacyl-sn-glycero-3-phosphate + CTP + H(+) = a CDP-1,2-diacyl-sn-glycerol + diphosphate</text>
        <dbReference type="Rhea" id="RHEA:16229"/>
        <dbReference type="ChEBI" id="CHEBI:15378"/>
        <dbReference type="ChEBI" id="CHEBI:33019"/>
        <dbReference type="ChEBI" id="CHEBI:37563"/>
        <dbReference type="ChEBI" id="CHEBI:58332"/>
        <dbReference type="ChEBI" id="CHEBI:58608"/>
        <dbReference type="EC" id="2.7.7.41"/>
    </reaction>
</comment>
<sequence>MDKKRIIIGVSIASVLVFLMSVVPSSHFVCLIVLSAVCGVATWEFYNMLEAGGLKASKKWGTTCGVLFVAATWQYMNKFPVLPTLTGSNLPHDTLLWSTILLAVVSIFFRILAYPDMREGLDNALGTLLGFMYVPFLWSFFIRVFLSGAPSEPAWAGLYLLACMKLSDSGGYFFGTKFGKHKLSPVISPNKSWEGLIGGIVFCLIINILWLVLSGGKLGAFSFNLGHALILSILIPIVGTAGDLVESMFKRAVGVKDSNTMVYGLGGILDMIDSILFASPLLYIFMKFALS</sequence>
<evidence type="ECO:0000256" key="16">
    <source>
        <dbReference type="ARBA" id="ARBA00023209"/>
    </source>
</evidence>
<evidence type="ECO:0000256" key="7">
    <source>
        <dbReference type="ARBA" id="ARBA00019373"/>
    </source>
</evidence>
<evidence type="ECO:0000256" key="20">
    <source>
        <dbReference type="ARBA" id="ARBA00032253"/>
    </source>
</evidence>
<evidence type="ECO:0000256" key="19">
    <source>
        <dbReference type="ARBA" id="ARBA00031825"/>
    </source>
</evidence>
<feature type="transmembrane region" description="Helical" evidence="24">
    <location>
        <begin position="96"/>
        <end position="113"/>
    </location>
</feature>
<evidence type="ECO:0000256" key="6">
    <source>
        <dbReference type="ARBA" id="ARBA00012487"/>
    </source>
</evidence>
<dbReference type="GO" id="GO:0004605">
    <property type="term" value="F:phosphatidate cytidylyltransferase activity"/>
    <property type="evidence" value="ECO:0007669"/>
    <property type="project" value="UniProtKB-EC"/>
</dbReference>
<evidence type="ECO:0000256" key="4">
    <source>
        <dbReference type="ARBA" id="ARBA00005189"/>
    </source>
</evidence>
<evidence type="ECO:0000256" key="17">
    <source>
        <dbReference type="ARBA" id="ARBA00023264"/>
    </source>
</evidence>
<evidence type="ECO:0000256" key="22">
    <source>
        <dbReference type="ARBA" id="ARBA00032743"/>
    </source>
</evidence>
<keyword evidence="14" id="KW-0443">Lipid metabolism</keyword>
<feature type="transmembrane region" description="Helical" evidence="24">
    <location>
        <begin position="125"/>
        <end position="142"/>
    </location>
</feature>
<evidence type="ECO:0000256" key="12">
    <source>
        <dbReference type="ARBA" id="ARBA00022695"/>
    </source>
</evidence>
<evidence type="ECO:0000256" key="5">
    <source>
        <dbReference type="ARBA" id="ARBA00010185"/>
    </source>
</evidence>
<evidence type="ECO:0000256" key="21">
    <source>
        <dbReference type="ARBA" id="ARBA00032396"/>
    </source>
</evidence>
<keyword evidence="17" id="KW-1208">Phospholipid metabolism</keyword>
<dbReference type="RefSeq" id="WP_322606951.1">
    <property type="nucleotide sequence ID" value="NZ_JARVCO010000002.1"/>
</dbReference>
<gene>
    <name evidence="25" type="ORF">P9H32_00780</name>
</gene>
<evidence type="ECO:0000256" key="24">
    <source>
        <dbReference type="SAM" id="Phobius"/>
    </source>
</evidence>
<dbReference type="EMBL" id="JARVCO010000002">
    <property type="protein sequence ID" value="MDZ8117146.1"/>
    <property type="molecule type" value="Genomic_DNA"/>
</dbReference>
<proteinExistence type="inferred from homology"/>
<evidence type="ECO:0000256" key="13">
    <source>
        <dbReference type="ARBA" id="ARBA00022989"/>
    </source>
</evidence>
<evidence type="ECO:0000256" key="1">
    <source>
        <dbReference type="ARBA" id="ARBA00001698"/>
    </source>
</evidence>
<dbReference type="PANTHER" id="PTHR46382">
    <property type="entry name" value="PHOSPHATIDATE CYTIDYLYLTRANSFERASE"/>
    <property type="match status" value="1"/>
</dbReference>
<evidence type="ECO:0000256" key="10">
    <source>
        <dbReference type="ARBA" id="ARBA00022679"/>
    </source>
</evidence>
<evidence type="ECO:0000313" key="26">
    <source>
        <dbReference type="Proteomes" id="UP001290861"/>
    </source>
</evidence>
<protein>
    <recommendedName>
        <fullName evidence="7">Phosphatidate cytidylyltransferase</fullName>
        <ecNumber evidence="6">2.7.7.41</ecNumber>
    </recommendedName>
    <alternativeName>
        <fullName evidence="20">CDP-DAG synthase</fullName>
    </alternativeName>
    <alternativeName>
        <fullName evidence="22">CDP-DG synthase</fullName>
    </alternativeName>
    <alternativeName>
        <fullName evidence="18">CDP-diacylglycerol synthase</fullName>
    </alternativeName>
    <alternativeName>
        <fullName evidence="21">CDP-diglyceride pyrophosphorylase</fullName>
    </alternativeName>
    <alternativeName>
        <fullName evidence="23">CDP-diglyceride synthase</fullName>
    </alternativeName>
    <alternativeName>
        <fullName evidence="19">CTP:phosphatidate cytidylyltransferase</fullName>
    </alternativeName>
</protein>
<dbReference type="PANTHER" id="PTHR46382:SF1">
    <property type="entry name" value="PHOSPHATIDATE CYTIDYLYLTRANSFERASE"/>
    <property type="match status" value="1"/>
</dbReference>
<keyword evidence="9" id="KW-0444">Lipid biosynthesis</keyword>
<feature type="transmembrane region" description="Helical" evidence="24">
    <location>
        <begin position="225"/>
        <end position="249"/>
    </location>
</feature>
<evidence type="ECO:0000256" key="18">
    <source>
        <dbReference type="ARBA" id="ARBA00029893"/>
    </source>
</evidence>
<comment type="subcellular location">
    <subcellularLocation>
        <location evidence="2">Cell membrane</location>
        <topology evidence="2">Multi-pass membrane protein</topology>
    </subcellularLocation>
</comment>
<comment type="pathway">
    <text evidence="4">Lipid metabolism.</text>
</comment>
<keyword evidence="12 25" id="KW-0548">Nucleotidyltransferase</keyword>
<evidence type="ECO:0000256" key="15">
    <source>
        <dbReference type="ARBA" id="ARBA00023136"/>
    </source>
</evidence>
<organism evidence="25 26">
    <name type="scientific">Pontiella agarivorans</name>
    <dbReference type="NCBI Taxonomy" id="3038953"/>
    <lineage>
        <taxon>Bacteria</taxon>
        <taxon>Pseudomonadati</taxon>
        <taxon>Kiritimatiellota</taxon>
        <taxon>Kiritimatiellia</taxon>
        <taxon>Kiritimatiellales</taxon>
        <taxon>Pontiellaceae</taxon>
        <taxon>Pontiella</taxon>
    </lineage>
</organism>
<feature type="transmembrane region" description="Helical" evidence="24">
    <location>
        <begin position="154"/>
        <end position="174"/>
    </location>
</feature>
<keyword evidence="16" id="KW-0594">Phospholipid biosynthesis</keyword>